<dbReference type="Pfam" id="PF00583">
    <property type="entry name" value="Acetyltransf_1"/>
    <property type="match status" value="1"/>
</dbReference>
<dbReference type="RefSeq" id="WP_104417767.1">
    <property type="nucleotide sequence ID" value="NZ_PTJC01000005.1"/>
</dbReference>
<evidence type="ECO:0000313" key="3">
    <source>
        <dbReference type="EMBL" id="PPK87149.1"/>
    </source>
</evidence>
<gene>
    <name evidence="3" type="ORF">CLV84_0083</name>
</gene>
<dbReference type="PANTHER" id="PTHR13947">
    <property type="entry name" value="GNAT FAMILY N-ACETYLTRANSFERASE"/>
    <property type="match status" value="1"/>
</dbReference>
<evidence type="ECO:0000256" key="1">
    <source>
        <dbReference type="ARBA" id="ARBA00022679"/>
    </source>
</evidence>
<dbReference type="PANTHER" id="PTHR13947:SF37">
    <property type="entry name" value="LD18367P"/>
    <property type="match status" value="1"/>
</dbReference>
<dbReference type="CDD" id="cd04301">
    <property type="entry name" value="NAT_SF"/>
    <property type="match status" value="1"/>
</dbReference>
<dbReference type="InterPro" id="IPR000182">
    <property type="entry name" value="GNAT_dom"/>
</dbReference>
<keyword evidence="1 3" id="KW-0808">Transferase</keyword>
<dbReference type="EMBL" id="PTJC01000005">
    <property type="protein sequence ID" value="PPK87149.1"/>
    <property type="molecule type" value="Genomic_DNA"/>
</dbReference>
<dbReference type="InterPro" id="IPR050769">
    <property type="entry name" value="NAT_camello-type"/>
</dbReference>
<comment type="caution">
    <text evidence="3">The sequence shown here is derived from an EMBL/GenBank/DDBJ whole genome shotgun (WGS) entry which is preliminary data.</text>
</comment>
<feature type="domain" description="N-acetyltransferase" evidence="2">
    <location>
        <begin position="4"/>
        <end position="149"/>
    </location>
</feature>
<evidence type="ECO:0000259" key="2">
    <source>
        <dbReference type="PROSITE" id="PS51186"/>
    </source>
</evidence>
<sequence>MKVIRTTNADPRYRSLVRELDRFLAVTDGEDHGFYDQFNGSDDIPYVLVAEAEGEAVACGALKPYDPTTLEVKRMYTAEAYRGRGIAVRLLQELEAWARELGYRRLVLETGKRQVAAIRLYEKYGFSRMAENYGPYRTMDNSVCMERML</sequence>
<dbReference type="Gene3D" id="3.40.630.30">
    <property type="match status" value="1"/>
</dbReference>
<proteinExistence type="predicted"/>
<dbReference type="GO" id="GO:0008080">
    <property type="term" value="F:N-acetyltransferase activity"/>
    <property type="evidence" value="ECO:0007669"/>
    <property type="project" value="InterPro"/>
</dbReference>
<dbReference type="PROSITE" id="PS51186">
    <property type="entry name" value="GNAT"/>
    <property type="match status" value="1"/>
</dbReference>
<dbReference type="AlphaFoldDB" id="A0A2S6I6Q3"/>
<dbReference type="OrthoDB" id="9803233at2"/>
<organism evidence="3 4">
    <name type="scientific">Neolewinella xylanilytica</name>
    <dbReference type="NCBI Taxonomy" id="1514080"/>
    <lineage>
        <taxon>Bacteria</taxon>
        <taxon>Pseudomonadati</taxon>
        <taxon>Bacteroidota</taxon>
        <taxon>Saprospiria</taxon>
        <taxon>Saprospirales</taxon>
        <taxon>Lewinellaceae</taxon>
        <taxon>Neolewinella</taxon>
    </lineage>
</organism>
<accession>A0A2S6I6Q3</accession>
<keyword evidence="4" id="KW-1185">Reference proteome</keyword>
<name>A0A2S6I6Q3_9BACT</name>
<evidence type="ECO:0000313" key="4">
    <source>
        <dbReference type="Proteomes" id="UP000237662"/>
    </source>
</evidence>
<dbReference type="InterPro" id="IPR016181">
    <property type="entry name" value="Acyl_CoA_acyltransferase"/>
</dbReference>
<dbReference type="SUPFAM" id="SSF55729">
    <property type="entry name" value="Acyl-CoA N-acyltransferases (Nat)"/>
    <property type="match status" value="1"/>
</dbReference>
<dbReference type="Proteomes" id="UP000237662">
    <property type="component" value="Unassembled WGS sequence"/>
</dbReference>
<protein>
    <submittedName>
        <fullName evidence="3">Acetyltransferase (GNAT) family protein</fullName>
    </submittedName>
</protein>
<reference evidence="3 4" key="1">
    <citation type="submission" date="2018-02" db="EMBL/GenBank/DDBJ databases">
        <title>Genomic Encyclopedia of Archaeal and Bacterial Type Strains, Phase II (KMG-II): from individual species to whole genera.</title>
        <authorList>
            <person name="Goeker M."/>
        </authorList>
    </citation>
    <scope>NUCLEOTIDE SEQUENCE [LARGE SCALE GENOMIC DNA]</scope>
    <source>
        <strain evidence="3 4">DSM 29526</strain>
    </source>
</reference>